<comment type="similarity">
    <text evidence="2">Belongs to the bacterial solute-binding protein 8 family.</text>
</comment>
<evidence type="ECO:0000313" key="7">
    <source>
        <dbReference type="EMBL" id="MEJ8281187.1"/>
    </source>
</evidence>
<keyword evidence="8" id="KW-1185">Reference proteome</keyword>
<gene>
    <name evidence="7" type="ORF">WJX68_19760</name>
</gene>
<dbReference type="Gene3D" id="3.40.50.1980">
    <property type="entry name" value="Nitrogenase molybdenum iron protein domain"/>
    <property type="match status" value="2"/>
</dbReference>
<name>A0ABU8TB73_9PSEU</name>
<organism evidence="7 8">
    <name type="scientific">Pseudonocardia spirodelae</name>
    <dbReference type="NCBI Taxonomy" id="3133431"/>
    <lineage>
        <taxon>Bacteria</taxon>
        <taxon>Bacillati</taxon>
        <taxon>Actinomycetota</taxon>
        <taxon>Actinomycetes</taxon>
        <taxon>Pseudonocardiales</taxon>
        <taxon>Pseudonocardiaceae</taxon>
        <taxon>Pseudonocardia</taxon>
    </lineage>
</organism>
<dbReference type="CDD" id="cd01146">
    <property type="entry name" value="FhuD"/>
    <property type="match status" value="1"/>
</dbReference>
<dbReference type="PROSITE" id="PS51318">
    <property type="entry name" value="TAT"/>
    <property type="match status" value="1"/>
</dbReference>
<dbReference type="Proteomes" id="UP001364211">
    <property type="component" value="Unassembled WGS sequence"/>
</dbReference>
<sequence length="338" mass="35403">MELTRRQMLLGSLAAAGGAVLAGCGAGGGSAAGGGAGTTAAAGFPVTIEGKLGTATVPQAPRRVASVGYTDHDAILALGVAPVAARYWYGAENTVVQPWASAAARALDAAPAVLTMSSIEPEKIAAQRPDLVVGVYSDLDAQNYPVVSAIAPTVGPAKGFHDYGAPWQEQTRLVGRALGRTDEADRLVGELEARFAAVRDANPQWAGKQVAVATRGADSLSVFASQDPRSRFFTSLGFVVPPRYDELAGQSFYAELSFEQYAELDHDLVVWDQLSFTPGGRATVERDPLLSRLPAMREGRAVFLEGGTELAFAWQTVLSLPAVLDAVVPALERAIPRA</sequence>
<evidence type="ECO:0000256" key="2">
    <source>
        <dbReference type="ARBA" id="ARBA00008814"/>
    </source>
</evidence>
<dbReference type="InterPro" id="IPR006311">
    <property type="entry name" value="TAT_signal"/>
</dbReference>
<reference evidence="7 8" key="1">
    <citation type="submission" date="2024-03" db="EMBL/GenBank/DDBJ databases">
        <title>Draft genome sequence of Pseudonocardia sp. DW16-2.</title>
        <authorList>
            <person name="Duangmal K."/>
        </authorList>
    </citation>
    <scope>NUCLEOTIDE SEQUENCE [LARGE SCALE GENOMIC DNA]</scope>
    <source>
        <strain evidence="7 8">DW16-2</strain>
    </source>
</reference>
<dbReference type="InterPro" id="IPR002491">
    <property type="entry name" value="ABC_transptr_periplasmic_BD"/>
</dbReference>
<dbReference type="RefSeq" id="WP_340293149.1">
    <property type="nucleotide sequence ID" value="NZ_JBBJUP010000017.1"/>
</dbReference>
<evidence type="ECO:0000256" key="1">
    <source>
        <dbReference type="ARBA" id="ARBA00004196"/>
    </source>
</evidence>
<dbReference type="EMBL" id="JBBJUP010000017">
    <property type="protein sequence ID" value="MEJ8281187.1"/>
    <property type="molecule type" value="Genomic_DNA"/>
</dbReference>
<dbReference type="Pfam" id="PF01497">
    <property type="entry name" value="Peripla_BP_2"/>
    <property type="match status" value="1"/>
</dbReference>
<proteinExistence type="inferred from homology"/>
<feature type="signal peptide" evidence="5">
    <location>
        <begin position="1"/>
        <end position="22"/>
    </location>
</feature>
<evidence type="ECO:0000256" key="3">
    <source>
        <dbReference type="ARBA" id="ARBA00022448"/>
    </source>
</evidence>
<dbReference type="PANTHER" id="PTHR30532:SF24">
    <property type="entry name" value="FERRIC ENTEROBACTIN-BINDING PERIPLASMIC PROTEIN FEPB"/>
    <property type="match status" value="1"/>
</dbReference>
<comment type="subcellular location">
    <subcellularLocation>
        <location evidence="1">Cell envelope</location>
    </subcellularLocation>
</comment>
<accession>A0ABU8TB73</accession>
<dbReference type="PROSITE" id="PS51257">
    <property type="entry name" value="PROKAR_LIPOPROTEIN"/>
    <property type="match status" value="1"/>
</dbReference>
<evidence type="ECO:0000259" key="6">
    <source>
        <dbReference type="PROSITE" id="PS50983"/>
    </source>
</evidence>
<dbReference type="PROSITE" id="PS50983">
    <property type="entry name" value="FE_B12_PBP"/>
    <property type="match status" value="1"/>
</dbReference>
<evidence type="ECO:0000256" key="5">
    <source>
        <dbReference type="SAM" id="SignalP"/>
    </source>
</evidence>
<comment type="caution">
    <text evidence="7">The sequence shown here is derived from an EMBL/GenBank/DDBJ whole genome shotgun (WGS) entry which is preliminary data.</text>
</comment>
<dbReference type="PANTHER" id="PTHR30532">
    <property type="entry name" value="IRON III DICITRATE-BINDING PERIPLASMIC PROTEIN"/>
    <property type="match status" value="1"/>
</dbReference>
<protein>
    <submittedName>
        <fullName evidence="7">Iron-siderophore ABC transporter substrate-binding protein</fullName>
    </submittedName>
</protein>
<keyword evidence="3" id="KW-0813">Transport</keyword>
<feature type="domain" description="Fe/B12 periplasmic-binding" evidence="6">
    <location>
        <begin position="63"/>
        <end position="335"/>
    </location>
</feature>
<evidence type="ECO:0000313" key="8">
    <source>
        <dbReference type="Proteomes" id="UP001364211"/>
    </source>
</evidence>
<dbReference type="InterPro" id="IPR051313">
    <property type="entry name" value="Bact_iron-sidero_bind"/>
</dbReference>
<feature type="chain" id="PRO_5045766357" evidence="5">
    <location>
        <begin position="23"/>
        <end position="338"/>
    </location>
</feature>
<dbReference type="SUPFAM" id="SSF53807">
    <property type="entry name" value="Helical backbone' metal receptor"/>
    <property type="match status" value="1"/>
</dbReference>
<evidence type="ECO:0000256" key="4">
    <source>
        <dbReference type="ARBA" id="ARBA00022729"/>
    </source>
</evidence>
<keyword evidence="4 5" id="KW-0732">Signal</keyword>